<evidence type="ECO:0000313" key="3">
    <source>
        <dbReference type="Proteomes" id="UP000215914"/>
    </source>
</evidence>
<evidence type="ECO:0000313" key="2">
    <source>
        <dbReference type="EMBL" id="KAF5815686.1"/>
    </source>
</evidence>
<proteinExistence type="predicted"/>
<dbReference type="EMBL" id="MNCJ02000318">
    <property type="protein sequence ID" value="KAF5815686.1"/>
    <property type="molecule type" value="Genomic_DNA"/>
</dbReference>
<reference evidence="2" key="2">
    <citation type="submission" date="2020-06" db="EMBL/GenBank/DDBJ databases">
        <title>Helianthus annuus Genome sequencing and assembly Release 2.</title>
        <authorList>
            <person name="Gouzy J."/>
            <person name="Langlade N."/>
            <person name="Munos S."/>
        </authorList>
    </citation>
    <scope>NUCLEOTIDE SEQUENCE</scope>
    <source>
        <tissue evidence="2">Leaves</tissue>
    </source>
</reference>
<protein>
    <submittedName>
        <fullName evidence="2">Uncharacterized protein</fullName>
    </submittedName>
</protein>
<accession>A0A9K3JIK8</accession>
<name>A0A9K3JIK8_HELAN</name>
<organism evidence="2 3">
    <name type="scientific">Helianthus annuus</name>
    <name type="common">Common sunflower</name>
    <dbReference type="NCBI Taxonomy" id="4232"/>
    <lineage>
        <taxon>Eukaryota</taxon>
        <taxon>Viridiplantae</taxon>
        <taxon>Streptophyta</taxon>
        <taxon>Embryophyta</taxon>
        <taxon>Tracheophyta</taxon>
        <taxon>Spermatophyta</taxon>
        <taxon>Magnoliopsida</taxon>
        <taxon>eudicotyledons</taxon>
        <taxon>Gunneridae</taxon>
        <taxon>Pentapetalae</taxon>
        <taxon>asterids</taxon>
        <taxon>campanulids</taxon>
        <taxon>Asterales</taxon>
        <taxon>Asteraceae</taxon>
        <taxon>Asteroideae</taxon>
        <taxon>Heliantheae alliance</taxon>
        <taxon>Heliantheae</taxon>
        <taxon>Helianthus</taxon>
    </lineage>
</organism>
<reference evidence="2" key="1">
    <citation type="journal article" date="2017" name="Nature">
        <title>The sunflower genome provides insights into oil metabolism, flowering and Asterid evolution.</title>
        <authorList>
            <person name="Badouin H."/>
            <person name="Gouzy J."/>
            <person name="Grassa C.J."/>
            <person name="Murat F."/>
            <person name="Staton S.E."/>
            <person name="Cottret L."/>
            <person name="Lelandais-Briere C."/>
            <person name="Owens G.L."/>
            <person name="Carrere S."/>
            <person name="Mayjonade B."/>
            <person name="Legrand L."/>
            <person name="Gill N."/>
            <person name="Kane N.C."/>
            <person name="Bowers J.E."/>
            <person name="Hubner S."/>
            <person name="Bellec A."/>
            <person name="Berard A."/>
            <person name="Berges H."/>
            <person name="Blanchet N."/>
            <person name="Boniface M.C."/>
            <person name="Brunel D."/>
            <person name="Catrice O."/>
            <person name="Chaidir N."/>
            <person name="Claudel C."/>
            <person name="Donnadieu C."/>
            <person name="Faraut T."/>
            <person name="Fievet G."/>
            <person name="Helmstetter N."/>
            <person name="King M."/>
            <person name="Knapp S.J."/>
            <person name="Lai Z."/>
            <person name="Le Paslier M.C."/>
            <person name="Lippi Y."/>
            <person name="Lorenzon L."/>
            <person name="Mandel J.R."/>
            <person name="Marage G."/>
            <person name="Marchand G."/>
            <person name="Marquand E."/>
            <person name="Bret-Mestries E."/>
            <person name="Morien E."/>
            <person name="Nambeesan S."/>
            <person name="Nguyen T."/>
            <person name="Pegot-Espagnet P."/>
            <person name="Pouilly N."/>
            <person name="Raftis F."/>
            <person name="Sallet E."/>
            <person name="Schiex T."/>
            <person name="Thomas J."/>
            <person name="Vandecasteele C."/>
            <person name="Vares D."/>
            <person name="Vear F."/>
            <person name="Vautrin S."/>
            <person name="Crespi M."/>
            <person name="Mangin B."/>
            <person name="Burke J.M."/>
            <person name="Salse J."/>
            <person name="Munos S."/>
            <person name="Vincourt P."/>
            <person name="Rieseberg L.H."/>
            <person name="Langlade N.B."/>
        </authorList>
    </citation>
    <scope>NUCLEOTIDE SEQUENCE</scope>
    <source>
        <tissue evidence="2">Leaves</tissue>
    </source>
</reference>
<dbReference type="AlphaFoldDB" id="A0A9K3JIK8"/>
<keyword evidence="3" id="KW-1185">Reference proteome</keyword>
<gene>
    <name evidence="2" type="ORF">HanXRQr2_Chr03g0125821</name>
</gene>
<evidence type="ECO:0000256" key="1">
    <source>
        <dbReference type="SAM" id="MobiDB-lite"/>
    </source>
</evidence>
<comment type="caution">
    <text evidence="2">The sequence shown here is derived from an EMBL/GenBank/DDBJ whole genome shotgun (WGS) entry which is preliminary data.</text>
</comment>
<feature type="region of interest" description="Disordered" evidence="1">
    <location>
        <begin position="161"/>
        <end position="190"/>
    </location>
</feature>
<feature type="compositionally biased region" description="Basic and acidic residues" evidence="1">
    <location>
        <begin position="174"/>
        <end position="184"/>
    </location>
</feature>
<dbReference type="Gramene" id="mRNA:HanXRQr2_Chr03g0125821">
    <property type="protein sequence ID" value="mRNA:HanXRQr2_Chr03g0125821"/>
    <property type="gene ID" value="HanXRQr2_Chr03g0125821"/>
</dbReference>
<dbReference type="Proteomes" id="UP000215914">
    <property type="component" value="Unassembled WGS sequence"/>
</dbReference>
<sequence>MCDSGEDEELPPEAEAVTAVTAVPPVISAESLALLLKSVTEKMGNPPSDLSVSNEESSENPKDPDSLPLKQKRRDPRLGMYVEQNKDQSMNTAEDDEGLYDFDFEKSVTDTTTDTEDIFEFEADTQRNDMDATTVDVQVTTVDTDSVDIMSLGVSESAGPSRVVLDVPSSSSGKRPEESFKMPIDDDSSHDDEFISMREMKKRLMVLEQDSIHKDAKIIQLEDTIVKKDQQIQQLQGDVSLLFSAVYDLRGKLEKKFGQEFSDPTDVESRRKAFEKDNAEKSAAMEQYFKRVTDLVADKEKAERIKKKRELVILKNKNLNPDDDDAHTTHHLMDVAETLYDQVGNRSGVVSWGFDHDRKRWWIKRKVGPVEWYKHPGQFQSFTKVDLTELSKAPYVDDNPGGPGYVFFERLKREVLHNFPSMRTAECFVKPAKGIRDPFTKKRMKIVLWPVTDKEKMIPLVKKIPKGALKSLHFWAYDKRLGQAVFVCDGDDLEVLAQNQIRATEKYEEIAKGWTAAVASAIHIRTKGFGGLKDRLGGDRDS</sequence>
<feature type="region of interest" description="Disordered" evidence="1">
    <location>
        <begin position="40"/>
        <end position="98"/>
    </location>
</feature>